<dbReference type="InterPro" id="IPR050638">
    <property type="entry name" value="AA-Vitamin_Transporters"/>
</dbReference>
<comment type="similarity">
    <text evidence="2">Belongs to the EamA transporter family.</text>
</comment>
<reference evidence="8 9" key="1">
    <citation type="submission" date="2023-04" db="EMBL/GenBank/DDBJ databases">
        <title>Halomonas strains isolated from rhizosphere soil.</title>
        <authorList>
            <person name="Xu L."/>
            <person name="Sun J.-Q."/>
        </authorList>
    </citation>
    <scope>NUCLEOTIDE SEQUENCE [LARGE SCALE GENOMIC DNA]</scope>
    <source>
        <strain evidence="8 9">LN1S58</strain>
    </source>
</reference>
<dbReference type="Pfam" id="PF00892">
    <property type="entry name" value="EamA"/>
    <property type="match status" value="2"/>
</dbReference>
<evidence type="ECO:0000256" key="3">
    <source>
        <dbReference type="ARBA" id="ARBA00022692"/>
    </source>
</evidence>
<feature type="domain" description="EamA" evidence="7">
    <location>
        <begin position="2"/>
        <end position="133"/>
    </location>
</feature>
<feature type="transmembrane region" description="Helical" evidence="6">
    <location>
        <begin position="31"/>
        <end position="50"/>
    </location>
</feature>
<evidence type="ECO:0000256" key="4">
    <source>
        <dbReference type="ARBA" id="ARBA00022989"/>
    </source>
</evidence>
<feature type="transmembrane region" description="Helical" evidence="6">
    <location>
        <begin position="279"/>
        <end position="299"/>
    </location>
</feature>
<sequence>MSILLSLLSSLMFAFTFVLVKIGVKTSSSLAALWVTLSTNVVFLWGWGLLKADWQLTEWWEWRHFVLAGIFAPLLGRLFQILGMTSLGANITTPITLTHPLFTVLLAIIFLGEDVDLAVLPGIGLVLLGTAFLGSQSGRQTVHSSVDISRWYLFLPLAASLSYGVSVVFRKIGIDNGTDPVIAAAVTTTASWVILVTYLIFSKAIRGISRHVNIAVCGRDEFFIFVISGLFSSLGPVFLYMALQDGRLSVVAPLASTTPFFVLLMSVFFRRGEDVVNRWVVLGTIAMVAGISSIVYFGIV</sequence>
<feature type="transmembrane region" description="Helical" evidence="6">
    <location>
        <begin position="6"/>
        <end position="24"/>
    </location>
</feature>
<keyword evidence="3 6" id="KW-0812">Transmembrane</keyword>
<dbReference type="Gene3D" id="1.10.3730.20">
    <property type="match status" value="1"/>
</dbReference>
<keyword evidence="5 6" id="KW-0472">Membrane</keyword>
<organism evidence="8 9">
    <name type="scientific">Halomonas kalidii</name>
    <dbReference type="NCBI Taxonomy" id="3043293"/>
    <lineage>
        <taxon>Bacteria</taxon>
        <taxon>Pseudomonadati</taxon>
        <taxon>Pseudomonadota</taxon>
        <taxon>Gammaproteobacteria</taxon>
        <taxon>Oceanospirillales</taxon>
        <taxon>Halomonadaceae</taxon>
        <taxon>Halomonas</taxon>
    </lineage>
</organism>
<feature type="transmembrane region" description="Helical" evidence="6">
    <location>
        <begin position="248"/>
        <end position="267"/>
    </location>
</feature>
<keyword evidence="9" id="KW-1185">Reference proteome</keyword>
<evidence type="ECO:0000313" key="8">
    <source>
        <dbReference type="EMBL" id="MDI5936086.1"/>
    </source>
</evidence>
<dbReference type="Proteomes" id="UP001244242">
    <property type="component" value="Unassembled WGS sequence"/>
</dbReference>
<evidence type="ECO:0000259" key="7">
    <source>
        <dbReference type="Pfam" id="PF00892"/>
    </source>
</evidence>
<accession>A0ABT6VQ37</accession>
<evidence type="ECO:0000256" key="5">
    <source>
        <dbReference type="ARBA" id="ARBA00023136"/>
    </source>
</evidence>
<evidence type="ECO:0000256" key="1">
    <source>
        <dbReference type="ARBA" id="ARBA00004141"/>
    </source>
</evidence>
<evidence type="ECO:0000256" key="6">
    <source>
        <dbReference type="SAM" id="Phobius"/>
    </source>
</evidence>
<comment type="subcellular location">
    <subcellularLocation>
        <location evidence="1">Membrane</location>
        <topology evidence="1">Multi-pass membrane protein</topology>
    </subcellularLocation>
</comment>
<evidence type="ECO:0000256" key="2">
    <source>
        <dbReference type="ARBA" id="ARBA00007362"/>
    </source>
</evidence>
<feature type="transmembrane region" description="Helical" evidence="6">
    <location>
        <begin position="91"/>
        <end position="111"/>
    </location>
</feature>
<feature type="domain" description="EamA" evidence="7">
    <location>
        <begin position="151"/>
        <end position="295"/>
    </location>
</feature>
<dbReference type="PANTHER" id="PTHR32322:SF2">
    <property type="entry name" value="EAMA DOMAIN-CONTAINING PROTEIN"/>
    <property type="match status" value="1"/>
</dbReference>
<keyword evidence="4 6" id="KW-1133">Transmembrane helix</keyword>
<name>A0ABT6VQ37_9GAMM</name>
<feature type="transmembrane region" description="Helical" evidence="6">
    <location>
        <begin position="222"/>
        <end position="242"/>
    </location>
</feature>
<proteinExistence type="inferred from homology"/>
<dbReference type="InterPro" id="IPR000620">
    <property type="entry name" value="EamA_dom"/>
</dbReference>
<dbReference type="InterPro" id="IPR037185">
    <property type="entry name" value="EmrE-like"/>
</dbReference>
<dbReference type="SUPFAM" id="SSF103481">
    <property type="entry name" value="Multidrug resistance efflux transporter EmrE"/>
    <property type="match status" value="2"/>
</dbReference>
<dbReference type="PANTHER" id="PTHR32322">
    <property type="entry name" value="INNER MEMBRANE TRANSPORTER"/>
    <property type="match status" value="1"/>
</dbReference>
<dbReference type="EMBL" id="JASCQO010000054">
    <property type="protein sequence ID" value="MDI5936086.1"/>
    <property type="molecule type" value="Genomic_DNA"/>
</dbReference>
<feature type="transmembrane region" description="Helical" evidence="6">
    <location>
        <begin position="62"/>
        <end position="79"/>
    </location>
</feature>
<comment type="caution">
    <text evidence="8">The sequence shown here is derived from an EMBL/GenBank/DDBJ whole genome shotgun (WGS) entry which is preliminary data.</text>
</comment>
<feature type="transmembrane region" description="Helical" evidence="6">
    <location>
        <begin position="117"/>
        <end position="135"/>
    </location>
</feature>
<protein>
    <submittedName>
        <fullName evidence="8">EamA family transporter</fullName>
    </submittedName>
</protein>
<dbReference type="RefSeq" id="WP_282723502.1">
    <property type="nucleotide sequence ID" value="NZ_JASCQO010000054.1"/>
</dbReference>
<gene>
    <name evidence="8" type="ORF">QLQ84_20045</name>
</gene>
<feature type="transmembrane region" description="Helical" evidence="6">
    <location>
        <begin position="151"/>
        <end position="169"/>
    </location>
</feature>
<evidence type="ECO:0000313" key="9">
    <source>
        <dbReference type="Proteomes" id="UP001244242"/>
    </source>
</evidence>
<feature type="transmembrane region" description="Helical" evidence="6">
    <location>
        <begin position="181"/>
        <end position="201"/>
    </location>
</feature>